<dbReference type="AlphaFoldDB" id="A0A934VY75"/>
<evidence type="ECO:0000313" key="2">
    <source>
        <dbReference type="Proteomes" id="UP000640485"/>
    </source>
</evidence>
<proteinExistence type="predicted"/>
<dbReference type="EMBL" id="JAEPRQ010000002">
    <property type="protein sequence ID" value="MBK4215702.1"/>
    <property type="molecule type" value="Genomic_DNA"/>
</dbReference>
<dbReference type="Proteomes" id="UP000640485">
    <property type="component" value="Unassembled WGS sequence"/>
</dbReference>
<gene>
    <name evidence="1" type="ORF">JJJ17_07180</name>
</gene>
<accession>A0A934VY75</accession>
<dbReference type="RefSeq" id="WP_200684992.1">
    <property type="nucleotide sequence ID" value="NZ_JAEPRQ010000002.1"/>
</dbReference>
<keyword evidence="2" id="KW-1185">Reference proteome</keyword>
<reference evidence="1" key="1">
    <citation type="submission" date="2021-01" db="EMBL/GenBank/DDBJ databases">
        <title>Paracoccus amoyensis sp. nov., isolated from the surface seawater along the coast of Xiamen Island, China.</title>
        <authorList>
            <person name="Lyu L."/>
        </authorList>
    </citation>
    <scope>NUCLEOTIDE SEQUENCE</scope>
    <source>
        <strain evidence="1">MJ17</strain>
    </source>
</reference>
<comment type="caution">
    <text evidence="1">The sequence shown here is derived from an EMBL/GenBank/DDBJ whole genome shotgun (WGS) entry which is preliminary data.</text>
</comment>
<sequence>MTRKSRSITAVERAYLDLLLDVPSDFMRTAADREEIAAGYEAKAAKSHPAVADLLKQAARRVRDNDLPQPD</sequence>
<evidence type="ECO:0000313" key="1">
    <source>
        <dbReference type="EMBL" id="MBK4215702.1"/>
    </source>
</evidence>
<organism evidence="1 2">
    <name type="scientific">Paracoccus caeni</name>
    <dbReference type="NCBI Taxonomy" id="657651"/>
    <lineage>
        <taxon>Bacteria</taxon>
        <taxon>Pseudomonadati</taxon>
        <taxon>Pseudomonadota</taxon>
        <taxon>Alphaproteobacteria</taxon>
        <taxon>Rhodobacterales</taxon>
        <taxon>Paracoccaceae</taxon>
        <taxon>Paracoccus</taxon>
    </lineage>
</organism>
<name>A0A934VY75_9RHOB</name>
<protein>
    <submittedName>
        <fullName evidence="1">Uncharacterized protein</fullName>
    </submittedName>
</protein>